<reference evidence="4 5" key="1">
    <citation type="journal article" date="2015" name="Nature">
        <title>rRNA introns, odd ribosomes, and small enigmatic genomes across a large radiation of phyla.</title>
        <authorList>
            <person name="Brown C.T."/>
            <person name="Hug L.A."/>
            <person name="Thomas B.C."/>
            <person name="Sharon I."/>
            <person name="Castelle C.J."/>
            <person name="Singh A."/>
            <person name="Wilkins M.J."/>
            <person name="Williams K.H."/>
            <person name="Banfield J.F."/>
        </authorList>
    </citation>
    <scope>NUCLEOTIDE SEQUENCE [LARGE SCALE GENOMIC DNA]</scope>
</reference>
<dbReference type="GO" id="GO:0004122">
    <property type="term" value="F:cystathionine beta-synthase activity"/>
    <property type="evidence" value="ECO:0007669"/>
    <property type="project" value="UniProtKB-EC"/>
</dbReference>
<dbReference type="Gene3D" id="3.40.50.1100">
    <property type="match status" value="2"/>
</dbReference>
<evidence type="ECO:0000256" key="2">
    <source>
        <dbReference type="ARBA" id="ARBA00022898"/>
    </source>
</evidence>
<dbReference type="GO" id="GO:1901605">
    <property type="term" value="P:alpha-amino acid metabolic process"/>
    <property type="evidence" value="ECO:0007669"/>
    <property type="project" value="UniProtKB-ARBA"/>
</dbReference>
<evidence type="ECO:0000313" key="4">
    <source>
        <dbReference type="EMBL" id="KKS98754.1"/>
    </source>
</evidence>
<proteinExistence type="predicted"/>
<accession>A0A0G1DM94</accession>
<dbReference type="EMBL" id="LCFP01000001">
    <property type="protein sequence ID" value="KKS98754.1"/>
    <property type="molecule type" value="Genomic_DNA"/>
</dbReference>
<feature type="domain" description="Tryptophan synthase beta chain-like PALP" evidence="3">
    <location>
        <begin position="191"/>
        <end position="474"/>
    </location>
</feature>
<evidence type="ECO:0000259" key="3">
    <source>
        <dbReference type="Pfam" id="PF00291"/>
    </source>
</evidence>
<dbReference type="EC" id="4.2.1.22" evidence="4"/>
<dbReference type="AlphaFoldDB" id="A0A0G1DM94"/>
<protein>
    <submittedName>
        <fullName evidence="4">Cysteine synthase/cystathionine beta-synthase, cystathionine beta-synthase</fullName>
        <ecNumber evidence="4">4.2.1.22</ecNumber>
    </submittedName>
</protein>
<comment type="cofactor">
    <cofactor evidence="1">
        <name>pyridoxal 5'-phosphate</name>
        <dbReference type="ChEBI" id="CHEBI:597326"/>
    </cofactor>
</comment>
<keyword evidence="2" id="KW-0663">Pyridoxal phosphate</keyword>
<evidence type="ECO:0000313" key="5">
    <source>
        <dbReference type="Proteomes" id="UP000034894"/>
    </source>
</evidence>
<dbReference type="InterPro" id="IPR036052">
    <property type="entry name" value="TrpB-like_PALP_sf"/>
</dbReference>
<gene>
    <name evidence="4" type="ORF">UV73_C0001G0275</name>
</gene>
<dbReference type="Pfam" id="PF00291">
    <property type="entry name" value="PALP"/>
    <property type="match status" value="1"/>
</dbReference>
<name>A0A0G1DM94_9BACT</name>
<dbReference type="InterPro" id="IPR001926">
    <property type="entry name" value="TrpB-like_PALP"/>
</dbReference>
<comment type="caution">
    <text evidence="4">The sequence shown here is derived from an EMBL/GenBank/DDBJ whole genome shotgun (WGS) entry which is preliminary data.</text>
</comment>
<dbReference type="PANTHER" id="PTHR10314">
    <property type="entry name" value="CYSTATHIONINE BETA-SYNTHASE"/>
    <property type="match status" value="1"/>
</dbReference>
<dbReference type="STRING" id="1618443.UV73_C0001G0275"/>
<dbReference type="SUPFAM" id="SSF53686">
    <property type="entry name" value="Tryptophan synthase beta subunit-like PLP-dependent enzymes"/>
    <property type="match status" value="1"/>
</dbReference>
<organism evidence="4 5">
    <name type="scientific">Candidatus Gottesmanbacteria bacterium GW2011_GWA2_43_14</name>
    <dbReference type="NCBI Taxonomy" id="1618443"/>
    <lineage>
        <taxon>Bacteria</taxon>
        <taxon>Candidatus Gottesmaniibacteriota</taxon>
    </lineage>
</organism>
<evidence type="ECO:0000256" key="1">
    <source>
        <dbReference type="ARBA" id="ARBA00001933"/>
    </source>
</evidence>
<sequence>MPELEQKHIKAIMGLDNPQVPVDPDRQIIYDRVHEKLLSTANRHYEIWQRRLFPLMDDVTGLRKAIEWQAPFPIPSPTFSEAQENRLIAMLKRVEDRYPIPVELRGKVEPGIEIHLKPGTLKQDLENFCSSVADRPIQQFTLNYEDIGKLEVIPLHLRPKWINIQPILDFHDPFSATPKAIYTFDVTHSLGLSMKDIPAKMMVEESLKTGKLKPGQPISEKSSGNTGVGLALMGLHLGYKVILYTTDKSSQSKIDRLKLLDAHVVVVPEQAEFSASEYGSIGGSISRYVDKKLGCFYINQHGNINNANAHFKITGSYIPPDILDEITAFIAPVGTYGSFVGLGGFFENYMAMDRNRGRNIKRIGVDAEGGVIHQISPDERRTMTAAEIAEKAIPHGFQGFGGKEISEYFHPLLHLDTKFVAVTKDEAELCARVALPLLGILGGQSSGAVYSGIQTCLAEGTINQFDTVLAVFTDLGFPYADILYQSS</sequence>
<dbReference type="InterPro" id="IPR050214">
    <property type="entry name" value="Cys_Synth/Cystath_Beta-Synth"/>
</dbReference>
<keyword evidence="4" id="KW-0456">Lyase</keyword>
<dbReference type="Proteomes" id="UP000034894">
    <property type="component" value="Unassembled WGS sequence"/>
</dbReference>